<dbReference type="PROSITE" id="PS51864">
    <property type="entry name" value="ASTACIN"/>
    <property type="match status" value="1"/>
</dbReference>
<proteinExistence type="predicted"/>
<feature type="domain" description="Peptidase M12A" evidence="2">
    <location>
        <begin position="1"/>
        <end position="48"/>
    </location>
</feature>
<evidence type="ECO:0000256" key="1">
    <source>
        <dbReference type="PROSITE-ProRule" id="PRU01211"/>
    </source>
</evidence>
<dbReference type="GO" id="GO:0006508">
    <property type="term" value="P:proteolysis"/>
    <property type="evidence" value="ECO:0007669"/>
    <property type="project" value="InterPro"/>
</dbReference>
<dbReference type="InterPro" id="IPR001506">
    <property type="entry name" value="Peptidase_M12A"/>
</dbReference>
<comment type="caution">
    <text evidence="1">Lacks conserved residue(s) required for the propagation of feature annotation.</text>
</comment>
<dbReference type="InterPro" id="IPR024079">
    <property type="entry name" value="MetalloPept_cat_dom_sf"/>
</dbReference>
<protein>
    <recommendedName>
        <fullName evidence="2">Peptidase M12A domain-containing protein</fullName>
    </recommendedName>
</protein>
<dbReference type="Proteomes" id="UP001196413">
    <property type="component" value="Unassembled WGS sequence"/>
</dbReference>
<reference evidence="3" key="1">
    <citation type="submission" date="2021-06" db="EMBL/GenBank/DDBJ databases">
        <title>Parelaphostrongylus tenuis whole genome reference sequence.</title>
        <authorList>
            <person name="Garwood T.J."/>
            <person name="Larsen P.A."/>
            <person name="Fountain-Jones N.M."/>
            <person name="Garbe J.R."/>
            <person name="Macchietto M.G."/>
            <person name="Kania S.A."/>
            <person name="Gerhold R.W."/>
            <person name="Richards J.E."/>
            <person name="Wolf T.M."/>
        </authorList>
    </citation>
    <scope>NUCLEOTIDE SEQUENCE</scope>
    <source>
        <strain evidence="3">MNPRO001-30</strain>
        <tissue evidence="3">Meninges</tissue>
    </source>
</reference>
<evidence type="ECO:0000259" key="2">
    <source>
        <dbReference type="PROSITE" id="PS51864"/>
    </source>
</evidence>
<accession>A0AAD5QSG3</accession>
<organism evidence="3 4">
    <name type="scientific">Parelaphostrongylus tenuis</name>
    <name type="common">Meningeal worm</name>
    <dbReference type="NCBI Taxonomy" id="148309"/>
    <lineage>
        <taxon>Eukaryota</taxon>
        <taxon>Metazoa</taxon>
        <taxon>Ecdysozoa</taxon>
        <taxon>Nematoda</taxon>
        <taxon>Chromadorea</taxon>
        <taxon>Rhabditida</taxon>
        <taxon>Rhabditina</taxon>
        <taxon>Rhabditomorpha</taxon>
        <taxon>Strongyloidea</taxon>
        <taxon>Metastrongylidae</taxon>
        <taxon>Parelaphostrongylus</taxon>
    </lineage>
</organism>
<evidence type="ECO:0000313" key="3">
    <source>
        <dbReference type="EMBL" id="KAJ1360040.1"/>
    </source>
</evidence>
<sequence>MHYGKGDFAQPNTITLETLDPKYTDVIGTPTKASKRDYQKVCNIYGCKTCNRKSKKTGEQNEEIWKPVVMSASKRSPNKECSDEQPNFCRALKEKRILDCGYNYAKKSCCATCNAATP</sequence>
<name>A0AAD5QSG3_PARTN</name>
<dbReference type="Gene3D" id="3.40.390.10">
    <property type="entry name" value="Collagenase (Catalytic Domain)"/>
    <property type="match status" value="1"/>
</dbReference>
<evidence type="ECO:0000313" key="4">
    <source>
        <dbReference type="Proteomes" id="UP001196413"/>
    </source>
</evidence>
<dbReference type="AlphaFoldDB" id="A0AAD5QSG3"/>
<dbReference type="GO" id="GO:0004222">
    <property type="term" value="F:metalloendopeptidase activity"/>
    <property type="evidence" value="ECO:0007669"/>
    <property type="project" value="InterPro"/>
</dbReference>
<comment type="caution">
    <text evidence="3">The sequence shown here is derived from an EMBL/GenBank/DDBJ whole genome shotgun (WGS) entry which is preliminary data.</text>
</comment>
<keyword evidence="4" id="KW-1185">Reference proteome</keyword>
<dbReference type="EMBL" id="JAHQIW010003767">
    <property type="protein sequence ID" value="KAJ1360040.1"/>
    <property type="molecule type" value="Genomic_DNA"/>
</dbReference>
<gene>
    <name evidence="3" type="ORF">KIN20_018920</name>
</gene>